<organism evidence="2 3">
    <name type="scientific">Hymenoscyphus fraxineus</name>
    <dbReference type="NCBI Taxonomy" id="746836"/>
    <lineage>
        <taxon>Eukaryota</taxon>
        <taxon>Fungi</taxon>
        <taxon>Dikarya</taxon>
        <taxon>Ascomycota</taxon>
        <taxon>Pezizomycotina</taxon>
        <taxon>Leotiomycetes</taxon>
        <taxon>Helotiales</taxon>
        <taxon>Helotiaceae</taxon>
        <taxon>Hymenoscyphus</taxon>
    </lineage>
</organism>
<evidence type="ECO:0000313" key="2">
    <source>
        <dbReference type="EMBL" id="CAG8951516.1"/>
    </source>
</evidence>
<dbReference type="PANTHER" id="PTHR24006">
    <property type="entry name" value="UBIQUITIN CARBOXYL-TERMINAL HYDROLASE"/>
    <property type="match status" value="1"/>
</dbReference>
<dbReference type="SUPFAM" id="SSF54001">
    <property type="entry name" value="Cysteine proteinases"/>
    <property type="match status" value="1"/>
</dbReference>
<name>A0A9N9PLT3_9HELO</name>
<proteinExistence type="predicted"/>
<dbReference type="Proteomes" id="UP000696280">
    <property type="component" value="Unassembled WGS sequence"/>
</dbReference>
<dbReference type="InterPro" id="IPR028889">
    <property type="entry name" value="USP"/>
</dbReference>
<dbReference type="InterPro" id="IPR050164">
    <property type="entry name" value="Peptidase_C19"/>
</dbReference>
<sequence length="604" mass="68802">MKLSEFLQALLGNHPAADLGLENLALDTQAEPAASTFVSISACNVWKIFKFPFSDSDDAKLYGVSDLIDFLDGKIPYSHLGYWRDLVESDLKGIGETRDSRTYATIKGVRNPFNIVRKVKRPSVFLATPFDQGPVKHSQPYVLGIAPSGSQTGDIVLSFVDTQISLIMTRSQPVTTADPQINVEDNKYMLIGRGCIFMSHSKIKLPFRSQLTAEKYVEVVKTEYALTEAETPRDPFAAILLINISTLQLVSTSNTNQLLSGFNEQTFDLFPSESPEIASTTDIYAHKLRKVADDLELLKMQEDPDLKRYALGPGYTAITNPGAIGYVISSLQISYMLKAFRTAVLSTEETASHGLLNELRKLFWKLHTSHLPVDPMGLIATFGWGEEEINEPQDFMEFWRKFVYRIEETTIGSESTSFLTGSMATYYLELGTARHENFYDMNFRMGFGLNRLEDSLEDYFDMEDTPDKRLTLTKLPEVLILHGNFWYYDVVSDRLEKSTERFEFSSELDLAKYTEPFVTDALYQLHGVVVLEEVKPAPRYLLYLRPNTEEQWILFFKETVSYAQRSEVFEDNFRLDNEKTKNAPLRTPYVFVYILKSKLDKHLG</sequence>
<reference evidence="2" key="1">
    <citation type="submission" date="2021-07" db="EMBL/GenBank/DDBJ databases">
        <authorList>
            <person name="Durling M."/>
        </authorList>
    </citation>
    <scope>NUCLEOTIDE SEQUENCE</scope>
</reference>
<gene>
    <name evidence="2" type="ORF">HYFRA_00007432</name>
</gene>
<feature type="domain" description="USP" evidence="1">
    <location>
        <begin position="316"/>
        <end position="596"/>
    </location>
</feature>
<dbReference type="InterPro" id="IPR001394">
    <property type="entry name" value="Peptidase_C19_UCH"/>
</dbReference>
<dbReference type="GO" id="GO:0005634">
    <property type="term" value="C:nucleus"/>
    <property type="evidence" value="ECO:0007669"/>
    <property type="project" value="TreeGrafter"/>
</dbReference>
<dbReference type="GO" id="GO:0016579">
    <property type="term" value="P:protein deubiquitination"/>
    <property type="evidence" value="ECO:0007669"/>
    <property type="project" value="InterPro"/>
</dbReference>
<dbReference type="AlphaFoldDB" id="A0A9N9PLT3"/>
<accession>A0A9N9PLT3</accession>
<dbReference type="EMBL" id="CAJVRL010000043">
    <property type="protein sequence ID" value="CAG8951516.1"/>
    <property type="molecule type" value="Genomic_DNA"/>
</dbReference>
<comment type="caution">
    <text evidence="2">The sequence shown here is derived from an EMBL/GenBank/DDBJ whole genome shotgun (WGS) entry which is preliminary data.</text>
</comment>
<evidence type="ECO:0000259" key="1">
    <source>
        <dbReference type="PROSITE" id="PS50235"/>
    </source>
</evidence>
<dbReference type="Pfam" id="PF00443">
    <property type="entry name" value="UCH"/>
    <property type="match status" value="1"/>
</dbReference>
<dbReference type="OrthoDB" id="2157530at2759"/>
<evidence type="ECO:0000313" key="3">
    <source>
        <dbReference type="Proteomes" id="UP000696280"/>
    </source>
</evidence>
<keyword evidence="3" id="KW-1185">Reference proteome</keyword>
<dbReference type="GO" id="GO:0004843">
    <property type="term" value="F:cysteine-type deubiquitinase activity"/>
    <property type="evidence" value="ECO:0007669"/>
    <property type="project" value="InterPro"/>
</dbReference>
<protein>
    <recommendedName>
        <fullName evidence="1">USP domain-containing protein</fullName>
    </recommendedName>
</protein>
<dbReference type="PROSITE" id="PS50235">
    <property type="entry name" value="USP_3"/>
    <property type="match status" value="1"/>
</dbReference>
<dbReference type="GO" id="GO:0005829">
    <property type="term" value="C:cytosol"/>
    <property type="evidence" value="ECO:0007669"/>
    <property type="project" value="TreeGrafter"/>
</dbReference>
<dbReference type="Gene3D" id="3.90.70.10">
    <property type="entry name" value="Cysteine proteinases"/>
    <property type="match status" value="1"/>
</dbReference>
<dbReference type="InterPro" id="IPR038765">
    <property type="entry name" value="Papain-like_cys_pep_sf"/>
</dbReference>